<evidence type="ECO:0000259" key="1">
    <source>
        <dbReference type="SMART" id="SM00507"/>
    </source>
</evidence>
<keyword evidence="2" id="KW-0378">Hydrolase</keyword>
<sequence length="381" mass="42571">MKYYARNEAGWLKIKEHYGEVVDSLANLGFGRSAFRDLSESLNTLFLNAGGGDPLSKTTHEIVLKRKLQNKWDVVLKTLTHGKTVYKKTISGFFDLPSIFHDDEVVAWLKFGPGDDVPSDSSRSLIRKNTISFSSHCENIGVPLANIFDRWCSISDSKRVALFNVWANKLEDGRYVFMRREKFGVDTRVGAKEMFRIINTVLEKGYDAYGILAEPIDKDGKRKRGYFEEKTLLVLRFAEEPIGYVAYVVGEVSVGDVLAGKKQNIYPFPSSLDDLDIPPGVVSPVQVKGGSFGYRRNDAVRQYVLERAKGKCEHCNEPGFLLPNGKNYLEAHHVIALSAAGPDTVHNVIALCAEHHREAHYGADAAVLQVKFLEKLAAINT</sequence>
<name>A0ABV1M7J5_9NEIS</name>
<accession>A0ABV1M7J5</accession>
<keyword evidence="3" id="KW-1185">Reference proteome</keyword>
<dbReference type="CDD" id="cd00085">
    <property type="entry name" value="HNHc"/>
    <property type="match status" value="1"/>
</dbReference>
<gene>
    <name evidence="2" type="ORF">ABNW52_16360</name>
</gene>
<keyword evidence="2" id="KW-0540">Nuclease</keyword>
<evidence type="ECO:0000313" key="3">
    <source>
        <dbReference type="Proteomes" id="UP001433638"/>
    </source>
</evidence>
<comment type="caution">
    <text evidence="2">The sequence shown here is derived from an EMBL/GenBank/DDBJ whole genome shotgun (WGS) entry which is preliminary data.</text>
</comment>
<evidence type="ECO:0000313" key="2">
    <source>
        <dbReference type="EMBL" id="MEQ6292189.1"/>
    </source>
</evidence>
<proteinExistence type="predicted"/>
<dbReference type="SMART" id="SM00507">
    <property type="entry name" value="HNHc"/>
    <property type="match status" value="1"/>
</dbReference>
<dbReference type="RefSeq" id="WP_349590115.1">
    <property type="nucleotide sequence ID" value="NZ_JBEFLD010000009.1"/>
</dbReference>
<dbReference type="InterPro" id="IPR003615">
    <property type="entry name" value="HNH_nuc"/>
</dbReference>
<dbReference type="Gene3D" id="1.10.30.50">
    <property type="match status" value="1"/>
</dbReference>
<protein>
    <submittedName>
        <fullName evidence="2">HNH endonuclease signature motif containing protein</fullName>
    </submittedName>
</protein>
<organism evidence="2 3">
    <name type="scientific">Vogesella oryzagri</name>
    <dbReference type="NCBI Taxonomy" id="3160864"/>
    <lineage>
        <taxon>Bacteria</taxon>
        <taxon>Pseudomonadati</taxon>
        <taxon>Pseudomonadota</taxon>
        <taxon>Betaproteobacteria</taxon>
        <taxon>Neisseriales</taxon>
        <taxon>Chromobacteriaceae</taxon>
        <taxon>Vogesella</taxon>
    </lineage>
</organism>
<dbReference type="GO" id="GO:0004519">
    <property type="term" value="F:endonuclease activity"/>
    <property type="evidence" value="ECO:0007669"/>
    <property type="project" value="UniProtKB-KW"/>
</dbReference>
<dbReference type="InterPro" id="IPR002711">
    <property type="entry name" value="HNH"/>
</dbReference>
<dbReference type="Proteomes" id="UP001433638">
    <property type="component" value="Unassembled WGS sequence"/>
</dbReference>
<dbReference type="Pfam" id="PF01844">
    <property type="entry name" value="HNH"/>
    <property type="match status" value="1"/>
</dbReference>
<dbReference type="EMBL" id="JBEFLD010000009">
    <property type="protein sequence ID" value="MEQ6292189.1"/>
    <property type="molecule type" value="Genomic_DNA"/>
</dbReference>
<feature type="domain" description="HNH nuclease" evidence="1">
    <location>
        <begin position="299"/>
        <end position="357"/>
    </location>
</feature>
<reference evidence="2" key="1">
    <citation type="submission" date="2024-06" db="EMBL/GenBank/DDBJ databases">
        <title>Genome sequence of Vogesella sp. MAHUQ-64.</title>
        <authorList>
            <person name="Huq M.A."/>
        </authorList>
    </citation>
    <scope>NUCLEOTIDE SEQUENCE</scope>
    <source>
        <strain evidence="2">MAHUQ-64</strain>
    </source>
</reference>
<keyword evidence="2" id="KW-0255">Endonuclease</keyword>